<proteinExistence type="predicted"/>
<evidence type="ECO:0000313" key="3">
    <source>
        <dbReference type="RefSeq" id="XP_040934434.1"/>
    </source>
</evidence>
<feature type="compositionally biased region" description="Acidic residues" evidence="1">
    <location>
        <begin position="16"/>
        <end position="42"/>
    </location>
</feature>
<protein>
    <submittedName>
        <fullName evidence="3">Myb-like protein X</fullName>
    </submittedName>
</protein>
<evidence type="ECO:0000313" key="2">
    <source>
        <dbReference type="Proteomes" id="UP000818029"/>
    </source>
</evidence>
<keyword evidence="2" id="KW-1185">Reference proteome</keyword>
<gene>
    <name evidence="3" type="primary">LOC121207951</name>
</gene>
<feature type="compositionally biased region" description="Basic residues" evidence="1">
    <location>
        <begin position="47"/>
        <end position="59"/>
    </location>
</feature>
<dbReference type="PANTHER" id="PTHR32254">
    <property type="entry name" value="EXPRESSED PROTEIN"/>
    <property type="match status" value="1"/>
</dbReference>
<feature type="region of interest" description="Disordered" evidence="1">
    <location>
        <begin position="1"/>
        <end position="77"/>
    </location>
</feature>
<dbReference type="PANTHER" id="PTHR32254:SF14">
    <property type="entry name" value="EXPRESSED PROTEIN"/>
    <property type="match status" value="1"/>
</dbReference>
<sequence length="321" mass="36800">MGIRVQLVLEKQIDIEEKENEEKEEEEEEEKTGEEEEEESEDEGTKKVKGSSRKGSSRKSGRDSAEKKEPVTPSSEDGFIACTTSVQRYNLTGVERCNGICTTGYWSCRQWKGCSILCLIGVEVVDSDLAQLSIDKVTEVDKSFLHENGKLDKDPVYNNPIEVDSHSEEPDKEEENGAFDPHFPKDVVNEWPTPKQIHSFHFIRYRFYEDPAIKAKLDQADKEIRKWNKARFKLTDELKAKRDSSILELAVPHLQAKKLAAQYQKEADKCNSGMDTCEEVREKVEEALSAQMKLTAIWEIIARQKGWREKVAKSNAFPYFI</sequence>
<organism evidence="2 3">
    <name type="scientific">Gossypium hirsutum</name>
    <name type="common">Upland cotton</name>
    <name type="synonym">Gossypium mexicanum</name>
    <dbReference type="NCBI Taxonomy" id="3635"/>
    <lineage>
        <taxon>Eukaryota</taxon>
        <taxon>Viridiplantae</taxon>
        <taxon>Streptophyta</taxon>
        <taxon>Embryophyta</taxon>
        <taxon>Tracheophyta</taxon>
        <taxon>Spermatophyta</taxon>
        <taxon>Magnoliopsida</taxon>
        <taxon>eudicotyledons</taxon>
        <taxon>Gunneridae</taxon>
        <taxon>Pentapetalae</taxon>
        <taxon>rosids</taxon>
        <taxon>malvids</taxon>
        <taxon>Malvales</taxon>
        <taxon>Malvaceae</taxon>
        <taxon>Malvoideae</taxon>
        <taxon>Gossypium</taxon>
    </lineage>
</organism>
<dbReference type="Pfam" id="PF06364">
    <property type="entry name" value="DUF1068"/>
    <property type="match status" value="1"/>
</dbReference>
<dbReference type="GeneID" id="121207951"/>
<feature type="compositionally biased region" description="Basic and acidic residues" evidence="1">
    <location>
        <begin position="60"/>
        <end position="70"/>
    </location>
</feature>
<dbReference type="InterPro" id="IPR010471">
    <property type="entry name" value="DUF1068"/>
</dbReference>
<feature type="region of interest" description="Disordered" evidence="1">
    <location>
        <begin position="151"/>
        <end position="184"/>
    </location>
</feature>
<reference evidence="2" key="1">
    <citation type="journal article" date="2020" name="Nat. Genet.">
        <title>Genomic diversifications of five Gossypium allopolyploid species and their impact on cotton improvement.</title>
        <authorList>
            <person name="Chen Z.J."/>
            <person name="Sreedasyam A."/>
            <person name="Ando A."/>
            <person name="Song Q."/>
            <person name="De Santiago L.M."/>
            <person name="Hulse-Kemp A.M."/>
            <person name="Ding M."/>
            <person name="Ye W."/>
            <person name="Kirkbride R.C."/>
            <person name="Jenkins J."/>
            <person name="Plott C."/>
            <person name="Lovell J."/>
            <person name="Lin Y.M."/>
            <person name="Vaughn R."/>
            <person name="Liu B."/>
            <person name="Simpson S."/>
            <person name="Scheffler B.E."/>
            <person name="Wen L."/>
            <person name="Saski C.A."/>
            <person name="Grover C.E."/>
            <person name="Hu G."/>
            <person name="Conover J.L."/>
            <person name="Carlson J.W."/>
            <person name="Shu S."/>
            <person name="Boston L.B."/>
            <person name="Williams M."/>
            <person name="Peterson D.G."/>
            <person name="McGee K."/>
            <person name="Jones D.C."/>
            <person name="Wendel J.F."/>
            <person name="Stelly D.M."/>
            <person name="Grimwood J."/>
            <person name="Schmutz J."/>
        </authorList>
    </citation>
    <scope>NUCLEOTIDE SEQUENCE [LARGE SCALE GENOMIC DNA]</scope>
    <source>
        <strain evidence="2">cv. TM-1</strain>
    </source>
</reference>
<accession>A0ABM2YVB3</accession>
<reference evidence="3" key="2">
    <citation type="submission" date="2025-08" db="UniProtKB">
        <authorList>
            <consortium name="RefSeq"/>
        </authorList>
    </citation>
    <scope>IDENTIFICATION</scope>
</reference>
<evidence type="ECO:0000256" key="1">
    <source>
        <dbReference type="SAM" id="MobiDB-lite"/>
    </source>
</evidence>
<dbReference type="RefSeq" id="XP_040934434.1">
    <property type="nucleotide sequence ID" value="XM_041078500.1"/>
</dbReference>
<name>A0ABM2YVB3_GOSHI</name>
<dbReference type="Proteomes" id="UP000818029">
    <property type="component" value="Chromosome A10"/>
</dbReference>